<evidence type="ECO:0000313" key="3">
    <source>
        <dbReference type="EMBL" id="QNN77443.1"/>
    </source>
</evidence>
<protein>
    <recommendedName>
        <fullName evidence="5">Heparinase II/III family protein</fullName>
    </recommendedName>
</protein>
<feature type="compositionally biased region" description="Low complexity" evidence="1">
    <location>
        <begin position="52"/>
        <end position="63"/>
    </location>
</feature>
<sequence>MRAKPSTLRTHGIPSAVLLVLALLAAAIGHCGSADAPETTSPSPSPAPPAAAPATASAPASPEQSGADLLKIDLTFVDRKSPAYARFRSWVDAAVAGSPGYAFSASDAALMFLLSGGDKYCDLAVRMVEKEVAEAEAAIATGARPAIAGDSYLEVGPRIADLAMTLHACRTTIDATQQRRWSSYAEQAVWNVWNHPRAQWGGRAHAWTGWSVDNPGNNYYYSFIEATMYWALVSGSPSWMDDLRTRRLPPLKAYYTGLPGGGSREGTGYGAAQMRLFGLYRLWKDSTGEDLAAASTHARDSIPYWVHATVPTLDRFAPIGDQSRNSVPELFDYHRRLVLEARQLTTDEEARAMASWWLDNISVPRMTQGFNSRYDLLPAGTGGTPPSALVYLAEGAGHLFARSDWGKDAMWMSFVAGPYNESHAHQEQGGFTLFARDWLAVTENIWSHSGIQQGTPVHNVVRFERADPDARQCAAPRGDVVVHQCETPQSRARLTVTPRADGGVTAQADLTPVYRGNPALESWQRRIDFAGRTLRVKDDFRLGAGTRAIFQVNVPERPVVQGNEAIAGRLRIRVLEPASATLSVHAWSDEDPQEFRRGWRVDVAGGQSGYTVELSEK</sequence>
<dbReference type="Gene3D" id="2.70.98.70">
    <property type="match status" value="1"/>
</dbReference>
<name>A0A7G9TBG8_PSEMX</name>
<feature type="chain" id="PRO_5028836433" description="Heparinase II/III family protein" evidence="2">
    <location>
        <begin position="37"/>
        <end position="617"/>
    </location>
</feature>
<evidence type="ECO:0000256" key="1">
    <source>
        <dbReference type="SAM" id="MobiDB-lite"/>
    </source>
</evidence>
<dbReference type="Proteomes" id="UP000515838">
    <property type="component" value="Chromosome"/>
</dbReference>
<reference evidence="3 4" key="1">
    <citation type="submission" date="2020-08" db="EMBL/GenBank/DDBJ databases">
        <title>Streptomycin Non-resistant strain, P. mexicana.</title>
        <authorList>
            <person name="Ganesh-Kumar S."/>
            <person name="Zhe T."/>
            <person name="Yu Z."/>
            <person name="Min Y."/>
        </authorList>
    </citation>
    <scope>NUCLEOTIDE SEQUENCE [LARGE SCALE GENOMIC DNA]</scope>
    <source>
        <strain evidence="3 4">GTZY2</strain>
    </source>
</reference>
<accession>A0A7G9TBG8</accession>
<evidence type="ECO:0000256" key="2">
    <source>
        <dbReference type="SAM" id="SignalP"/>
    </source>
</evidence>
<proteinExistence type="predicted"/>
<dbReference type="RefSeq" id="WP_187573033.1">
    <property type="nucleotide sequence ID" value="NZ_CP060731.1"/>
</dbReference>
<gene>
    <name evidence="3" type="ORF">IAE60_16245</name>
</gene>
<dbReference type="AlphaFoldDB" id="A0A7G9TBG8"/>
<feature type="signal peptide" evidence="2">
    <location>
        <begin position="1"/>
        <end position="36"/>
    </location>
</feature>
<feature type="region of interest" description="Disordered" evidence="1">
    <location>
        <begin position="34"/>
        <end position="64"/>
    </location>
</feature>
<keyword evidence="2" id="KW-0732">Signal</keyword>
<evidence type="ECO:0008006" key="5">
    <source>
        <dbReference type="Google" id="ProtNLM"/>
    </source>
</evidence>
<organism evidence="3 4">
    <name type="scientific">Pseudoxanthomonas mexicana</name>
    <dbReference type="NCBI Taxonomy" id="128785"/>
    <lineage>
        <taxon>Bacteria</taxon>
        <taxon>Pseudomonadati</taxon>
        <taxon>Pseudomonadota</taxon>
        <taxon>Gammaproteobacteria</taxon>
        <taxon>Lysobacterales</taxon>
        <taxon>Lysobacteraceae</taxon>
        <taxon>Pseudoxanthomonas</taxon>
    </lineage>
</organism>
<dbReference type="GeneID" id="81472538"/>
<dbReference type="EMBL" id="CP060731">
    <property type="protein sequence ID" value="QNN77443.1"/>
    <property type="molecule type" value="Genomic_DNA"/>
</dbReference>
<evidence type="ECO:0000313" key="4">
    <source>
        <dbReference type="Proteomes" id="UP000515838"/>
    </source>
</evidence>